<comment type="caution">
    <text evidence="5">The sequence shown here is derived from an EMBL/GenBank/DDBJ whole genome shotgun (WGS) entry which is preliminary data.</text>
</comment>
<evidence type="ECO:0000256" key="4">
    <source>
        <dbReference type="SAM" id="MobiDB-lite"/>
    </source>
</evidence>
<accession>A0A935PYP6</accession>
<dbReference type="Pfam" id="PF00400">
    <property type="entry name" value="WD40"/>
    <property type="match status" value="3"/>
</dbReference>
<dbReference type="InterPro" id="IPR036322">
    <property type="entry name" value="WD40_repeat_dom_sf"/>
</dbReference>
<keyword evidence="2" id="KW-0677">Repeat</keyword>
<proteinExistence type="predicted"/>
<sequence length="299" mass="29913">MLAEGGEQGTIYRLDPLTGGPLGDPIAAHTGPVQALTVSPDGRTLASGGADGQVKFHDVAPAAPAGAVGSREPKAALPGAFRKVAFDSRSTLLAETGTATAAATIQGGGTSPAAAAPARVAATNRVGPHQGAVSAIAFSSDGKTLASAGADGRVLLWEVASRQPVAELASVAAAGSGRRPALSALAWRADGVLATGDEQGAIVLWNVAARPPLPGSLAKHDARVAALAFSPGGATLASASDDGSLRLWDVARRTLRGVPLAVQARRSPRSPGTPTARGSRRSAVRDGGAVELRRYRSAQ</sequence>
<feature type="repeat" description="WD" evidence="3">
    <location>
        <begin position="217"/>
        <end position="250"/>
    </location>
</feature>
<dbReference type="EMBL" id="JADJMH010000014">
    <property type="protein sequence ID" value="MBK7675779.1"/>
    <property type="molecule type" value="Genomic_DNA"/>
</dbReference>
<dbReference type="PANTHER" id="PTHR19848:SF8">
    <property type="entry name" value="F-BOX AND WD REPEAT DOMAIN CONTAINING 7"/>
    <property type="match status" value="1"/>
</dbReference>
<dbReference type="InterPro" id="IPR019775">
    <property type="entry name" value="WD40_repeat_CS"/>
</dbReference>
<dbReference type="InterPro" id="IPR015943">
    <property type="entry name" value="WD40/YVTN_repeat-like_dom_sf"/>
</dbReference>
<dbReference type="PROSITE" id="PS50082">
    <property type="entry name" value="WD_REPEATS_2"/>
    <property type="match status" value="3"/>
</dbReference>
<dbReference type="Gene3D" id="2.130.10.10">
    <property type="entry name" value="YVTN repeat-like/Quinoprotein amine dehydrogenase"/>
    <property type="match status" value="2"/>
</dbReference>
<dbReference type="Proteomes" id="UP000697998">
    <property type="component" value="Unassembled WGS sequence"/>
</dbReference>
<feature type="region of interest" description="Disordered" evidence="4">
    <location>
        <begin position="263"/>
        <end position="299"/>
    </location>
</feature>
<dbReference type="AlphaFoldDB" id="A0A935PYP6"/>
<feature type="repeat" description="WD" evidence="3">
    <location>
        <begin position="26"/>
        <end position="59"/>
    </location>
</feature>
<dbReference type="InterPro" id="IPR001680">
    <property type="entry name" value="WD40_rpt"/>
</dbReference>
<dbReference type="SMART" id="SM00320">
    <property type="entry name" value="WD40"/>
    <property type="match status" value="4"/>
</dbReference>
<keyword evidence="1 3" id="KW-0853">WD repeat</keyword>
<dbReference type="SUPFAM" id="SSF50978">
    <property type="entry name" value="WD40 repeat-like"/>
    <property type="match status" value="1"/>
</dbReference>
<name>A0A935PYP6_9PROT</name>
<dbReference type="InterPro" id="IPR020472">
    <property type="entry name" value="WD40_PAC1"/>
</dbReference>
<evidence type="ECO:0000313" key="5">
    <source>
        <dbReference type="EMBL" id="MBK7675779.1"/>
    </source>
</evidence>
<dbReference type="PRINTS" id="PR00320">
    <property type="entry name" value="GPROTEINBRPT"/>
</dbReference>
<feature type="repeat" description="WD" evidence="3">
    <location>
        <begin position="126"/>
        <end position="167"/>
    </location>
</feature>
<gene>
    <name evidence="5" type="ORF">IPJ27_14060</name>
</gene>
<evidence type="ECO:0000313" key="6">
    <source>
        <dbReference type="Proteomes" id="UP000697998"/>
    </source>
</evidence>
<evidence type="ECO:0008006" key="7">
    <source>
        <dbReference type="Google" id="ProtNLM"/>
    </source>
</evidence>
<dbReference type="PROSITE" id="PS50294">
    <property type="entry name" value="WD_REPEATS_REGION"/>
    <property type="match status" value="3"/>
</dbReference>
<evidence type="ECO:0000256" key="2">
    <source>
        <dbReference type="ARBA" id="ARBA00022737"/>
    </source>
</evidence>
<evidence type="ECO:0000256" key="3">
    <source>
        <dbReference type="PROSITE-ProRule" id="PRU00221"/>
    </source>
</evidence>
<protein>
    <recommendedName>
        <fullName evidence="7">WD40 repeat domain-containing protein</fullName>
    </recommendedName>
</protein>
<organism evidence="5 6">
    <name type="scientific">Candidatus Accumulibacter proximus</name>
    <dbReference type="NCBI Taxonomy" id="2954385"/>
    <lineage>
        <taxon>Bacteria</taxon>
        <taxon>Pseudomonadati</taxon>
        <taxon>Pseudomonadota</taxon>
        <taxon>Betaproteobacteria</taxon>
        <taxon>Candidatus Accumulibacter</taxon>
    </lineage>
</organism>
<dbReference type="PANTHER" id="PTHR19848">
    <property type="entry name" value="WD40 REPEAT PROTEIN"/>
    <property type="match status" value="1"/>
</dbReference>
<evidence type="ECO:0000256" key="1">
    <source>
        <dbReference type="ARBA" id="ARBA00022574"/>
    </source>
</evidence>
<dbReference type="PROSITE" id="PS00678">
    <property type="entry name" value="WD_REPEATS_1"/>
    <property type="match status" value="2"/>
</dbReference>
<reference evidence="5 6" key="1">
    <citation type="submission" date="2020-10" db="EMBL/GenBank/DDBJ databases">
        <title>Connecting structure to function with the recovery of over 1000 high-quality activated sludge metagenome-assembled genomes encoding full-length rRNA genes using long-read sequencing.</title>
        <authorList>
            <person name="Singleton C.M."/>
            <person name="Petriglieri F."/>
            <person name="Kristensen J.M."/>
            <person name="Kirkegaard R.H."/>
            <person name="Michaelsen T.Y."/>
            <person name="Andersen M.H."/>
            <person name="Karst S.M."/>
            <person name="Dueholm M.S."/>
            <person name="Nielsen P.H."/>
            <person name="Albertsen M."/>
        </authorList>
    </citation>
    <scope>NUCLEOTIDE SEQUENCE [LARGE SCALE GENOMIC DNA]</scope>
    <source>
        <strain evidence="5">EsbW_18-Q3-R4-48_BATAC.285</strain>
    </source>
</reference>